<proteinExistence type="predicted"/>
<sequence length="69" mass="8018">MGMQDDPTSVRRPELQLRAALLQAPELEEPVKFRITHLLSMTDAERQQMEEEVRRRNEQSQQDAAAKRG</sequence>
<evidence type="ECO:0000313" key="2">
    <source>
        <dbReference type="EMBL" id="SER55525.1"/>
    </source>
</evidence>
<evidence type="ECO:0000256" key="1">
    <source>
        <dbReference type="SAM" id="MobiDB-lite"/>
    </source>
</evidence>
<evidence type="ECO:0000313" key="3">
    <source>
        <dbReference type="Proteomes" id="UP000182841"/>
    </source>
</evidence>
<organism evidence="2 3">
    <name type="scientific">Streptomyces qinglanensis</name>
    <dbReference type="NCBI Taxonomy" id="943816"/>
    <lineage>
        <taxon>Bacteria</taxon>
        <taxon>Bacillati</taxon>
        <taxon>Actinomycetota</taxon>
        <taxon>Actinomycetes</taxon>
        <taxon>Kitasatosporales</taxon>
        <taxon>Streptomycetaceae</taxon>
        <taxon>Streptomyces</taxon>
    </lineage>
</organism>
<name>A0A1H9Q5X8_9ACTN</name>
<accession>A0A1H9Q5X8</accession>
<feature type="compositionally biased region" description="Basic and acidic residues" evidence="1">
    <location>
        <begin position="45"/>
        <end position="58"/>
    </location>
</feature>
<gene>
    <name evidence="2" type="ORF">SAMN05421870_102462</name>
</gene>
<dbReference type="AlphaFoldDB" id="A0A1H9Q5X8"/>
<protein>
    <submittedName>
        <fullName evidence="2">Uncharacterized protein</fullName>
    </submittedName>
</protein>
<keyword evidence="3" id="KW-1185">Reference proteome</keyword>
<reference evidence="3" key="1">
    <citation type="submission" date="2016-10" db="EMBL/GenBank/DDBJ databases">
        <authorList>
            <person name="Varghese N."/>
            <person name="Submissions S."/>
        </authorList>
    </citation>
    <scope>NUCLEOTIDE SEQUENCE [LARGE SCALE GENOMIC DNA]</scope>
    <source>
        <strain evidence="3">CGMCC 4.6825</strain>
    </source>
</reference>
<dbReference type="EMBL" id="FOGO01000002">
    <property type="protein sequence ID" value="SER55525.1"/>
    <property type="molecule type" value="Genomic_DNA"/>
</dbReference>
<feature type="region of interest" description="Disordered" evidence="1">
    <location>
        <begin position="45"/>
        <end position="69"/>
    </location>
</feature>
<dbReference type="Proteomes" id="UP000182841">
    <property type="component" value="Unassembled WGS sequence"/>
</dbReference>